<sequence>MTLGDARRRIGVQYKEFEGMWDTRVDEQEPPRNERIAIEAAQKRQQIRAQREAEELAQLLLQQTLELIAAKIDEAIGLELVVWVSYKTMNDAKRHFRLQLQYKSAVFRYGRVSVDVRKQGRYPSTGLLLRCFGRIDSSWSHTILPGILSSQSTIVPTKGRRRHLAPPLLLRIIQSLSRYWTRTRTQRTRRLHTGLLFQLL</sequence>
<protein>
    <submittedName>
        <fullName evidence="1">Uncharacterized protein</fullName>
    </submittedName>
</protein>
<dbReference type="AlphaFoldDB" id="A0A7C8IF74"/>
<dbReference type="Proteomes" id="UP000481861">
    <property type="component" value="Unassembled WGS sequence"/>
</dbReference>
<accession>A0A7C8IF74</accession>
<dbReference type="EMBL" id="JAADJZ010000001">
    <property type="protein sequence ID" value="KAF2877908.1"/>
    <property type="molecule type" value="Genomic_DNA"/>
</dbReference>
<comment type="caution">
    <text evidence="1">The sequence shown here is derived from an EMBL/GenBank/DDBJ whole genome shotgun (WGS) entry which is preliminary data.</text>
</comment>
<gene>
    <name evidence="1" type="ORF">BDV95DRAFT_6319</name>
</gene>
<proteinExistence type="predicted"/>
<name>A0A7C8IF74_9PLEO</name>
<reference evidence="1 2" key="1">
    <citation type="submission" date="2020-01" db="EMBL/GenBank/DDBJ databases">
        <authorList>
            <consortium name="DOE Joint Genome Institute"/>
            <person name="Haridas S."/>
            <person name="Albert R."/>
            <person name="Binder M."/>
            <person name="Bloem J."/>
            <person name="Labutti K."/>
            <person name="Salamov A."/>
            <person name="Andreopoulos B."/>
            <person name="Baker S.E."/>
            <person name="Barry K."/>
            <person name="Bills G."/>
            <person name="Bluhm B.H."/>
            <person name="Cannon C."/>
            <person name="Castanera R."/>
            <person name="Culley D.E."/>
            <person name="Daum C."/>
            <person name="Ezra D."/>
            <person name="Gonzalez J.B."/>
            <person name="Henrissat B."/>
            <person name="Kuo A."/>
            <person name="Liang C."/>
            <person name="Lipzen A."/>
            <person name="Lutzoni F."/>
            <person name="Magnuson J."/>
            <person name="Mondo S."/>
            <person name="Nolan M."/>
            <person name="Ohm R."/>
            <person name="Pangilinan J."/>
            <person name="Park H.-J.H."/>
            <person name="Ramirez L."/>
            <person name="Alfaro M."/>
            <person name="Sun H."/>
            <person name="Tritt A."/>
            <person name="Yoshinaga Y."/>
            <person name="Zwiers L.-H.L."/>
            <person name="Turgeon B.G."/>
            <person name="Goodwin S.B."/>
            <person name="Spatafora J.W."/>
            <person name="Crous P.W."/>
            <person name="Grigoriev I.V."/>
        </authorList>
    </citation>
    <scope>NUCLEOTIDE SEQUENCE [LARGE SCALE GENOMIC DNA]</scope>
    <source>
        <strain evidence="1 2">CBS 611.86</strain>
    </source>
</reference>
<evidence type="ECO:0000313" key="1">
    <source>
        <dbReference type="EMBL" id="KAF2877908.1"/>
    </source>
</evidence>
<evidence type="ECO:0000313" key="2">
    <source>
        <dbReference type="Proteomes" id="UP000481861"/>
    </source>
</evidence>
<keyword evidence="2" id="KW-1185">Reference proteome</keyword>
<organism evidence="1 2">
    <name type="scientific">Massariosphaeria phaeospora</name>
    <dbReference type="NCBI Taxonomy" id="100035"/>
    <lineage>
        <taxon>Eukaryota</taxon>
        <taxon>Fungi</taxon>
        <taxon>Dikarya</taxon>
        <taxon>Ascomycota</taxon>
        <taxon>Pezizomycotina</taxon>
        <taxon>Dothideomycetes</taxon>
        <taxon>Pleosporomycetidae</taxon>
        <taxon>Pleosporales</taxon>
        <taxon>Pleosporales incertae sedis</taxon>
        <taxon>Massariosphaeria</taxon>
    </lineage>
</organism>